<dbReference type="Proteomes" id="UP001221757">
    <property type="component" value="Unassembled WGS sequence"/>
</dbReference>
<dbReference type="Gene3D" id="3.40.50.11350">
    <property type="match status" value="1"/>
</dbReference>
<proteinExistence type="predicted"/>
<reference evidence="1" key="1">
    <citation type="submission" date="2023-03" db="EMBL/GenBank/DDBJ databases">
        <title>Massive genome expansion in bonnet fungi (Mycena s.s.) driven by repeated elements and novel gene families across ecological guilds.</title>
        <authorList>
            <consortium name="Lawrence Berkeley National Laboratory"/>
            <person name="Harder C.B."/>
            <person name="Miyauchi S."/>
            <person name="Viragh M."/>
            <person name="Kuo A."/>
            <person name="Thoen E."/>
            <person name="Andreopoulos B."/>
            <person name="Lu D."/>
            <person name="Skrede I."/>
            <person name="Drula E."/>
            <person name="Henrissat B."/>
            <person name="Morin E."/>
            <person name="Kohler A."/>
            <person name="Barry K."/>
            <person name="LaButti K."/>
            <person name="Morin E."/>
            <person name="Salamov A."/>
            <person name="Lipzen A."/>
            <person name="Mereny Z."/>
            <person name="Hegedus B."/>
            <person name="Baldrian P."/>
            <person name="Stursova M."/>
            <person name="Weitz H."/>
            <person name="Taylor A."/>
            <person name="Grigoriev I.V."/>
            <person name="Nagy L.G."/>
            <person name="Martin F."/>
            <person name="Kauserud H."/>
        </authorList>
    </citation>
    <scope>NUCLEOTIDE SEQUENCE</scope>
    <source>
        <strain evidence="1">CBHHK067</strain>
    </source>
</reference>
<evidence type="ECO:0000313" key="1">
    <source>
        <dbReference type="EMBL" id="KAJ7686995.1"/>
    </source>
</evidence>
<keyword evidence="2" id="KW-1185">Reference proteome</keyword>
<protein>
    <submittedName>
        <fullName evidence="1">Uncharacterized protein</fullName>
    </submittedName>
</protein>
<sequence length="186" mass="20605">MLSTTRAAPLGVQVVHPDERAHRVARRGWWTWGASRQAGIRCSTRTGTDVRMAVDVEIVRRAAVGGRRGARGRVALGKRRFGAKRGGTDVRMAVDMEITRRPAMFLGNIHGWSSFTRNVVRRGWCGSFRGSFWHANAGVESLRLSGDDIGYVGTAQGVFLKCRIDAGWLERRFARRLEIAVASALI</sequence>
<gene>
    <name evidence="1" type="ORF">B0H17DRAFT_1136505</name>
</gene>
<organism evidence="1 2">
    <name type="scientific">Mycena rosella</name>
    <name type="common">Pink bonnet</name>
    <name type="synonym">Agaricus rosellus</name>
    <dbReference type="NCBI Taxonomy" id="1033263"/>
    <lineage>
        <taxon>Eukaryota</taxon>
        <taxon>Fungi</taxon>
        <taxon>Dikarya</taxon>
        <taxon>Basidiomycota</taxon>
        <taxon>Agaricomycotina</taxon>
        <taxon>Agaricomycetes</taxon>
        <taxon>Agaricomycetidae</taxon>
        <taxon>Agaricales</taxon>
        <taxon>Marasmiineae</taxon>
        <taxon>Mycenaceae</taxon>
        <taxon>Mycena</taxon>
    </lineage>
</organism>
<comment type="caution">
    <text evidence="1">The sequence shown here is derived from an EMBL/GenBank/DDBJ whole genome shotgun (WGS) entry which is preliminary data.</text>
</comment>
<evidence type="ECO:0000313" key="2">
    <source>
        <dbReference type="Proteomes" id="UP001221757"/>
    </source>
</evidence>
<dbReference type="EMBL" id="JARKIE010000091">
    <property type="protein sequence ID" value="KAJ7686995.1"/>
    <property type="molecule type" value="Genomic_DNA"/>
</dbReference>
<name>A0AAD7GFX1_MYCRO</name>
<dbReference type="AlphaFoldDB" id="A0AAD7GFX1"/>
<accession>A0AAD7GFX1</accession>